<keyword evidence="3" id="KW-0547">Nucleotide-binding</keyword>
<evidence type="ECO:0000256" key="4">
    <source>
        <dbReference type="ARBA" id="ARBA00022840"/>
    </source>
</evidence>
<dbReference type="GO" id="GO:0042626">
    <property type="term" value="F:ATPase-coupled transmembrane transporter activity"/>
    <property type="evidence" value="ECO:0007669"/>
    <property type="project" value="TreeGrafter"/>
</dbReference>
<evidence type="ECO:0000313" key="6">
    <source>
        <dbReference type="EMBL" id="MBJ7598845.1"/>
    </source>
</evidence>
<dbReference type="InterPro" id="IPR015856">
    <property type="entry name" value="ABC_transpr_CbiO/EcfA_su"/>
</dbReference>
<dbReference type="RefSeq" id="WP_338202053.1">
    <property type="nucleotide sequence ID" value="NZ_JAEKNR010000131.1"/>
</dbReference>
<protein>
    <submittedName>
        <fullName evidence="6">ABC transporter ATP-binding protein</fullName>
    </submittedName>
</protein>
<dbReference type="PANTHER" id="PTHR43553:SF24">
    <property type="entry name" value="ENERGY-COUPLING FACTOR TRANSPORTER ATP-BINDING PROTEIN ECFA1"/>
    <property type="match status" value="1"/>
</dbReference>
<accession>A0A934KAX7</accession>
<dbReference type="Proteomes" id="UP000612893">
    <property type="component" value="Unassembled WGS sequence"/>
</dbReference>
<dbReference type="GO" id="GO:0016887">
    <property type="term" value="F:ATP hydrolysis activity"/>
    <property type="evidence" value="ECO:0007669"/>
    <property type="project" value="InterPro"/>
</dbReference>
<feature type="non-terminal residue" evidence="6">
    <location>
        <position position="1"/>
    </location>
</feature>
<dbReference type="AlphaFoldDB" id="A0A934KAX7"/>
<organism evidence="6 7">
    <name type="scientific">Candidatus Nephthysia bennettiae</name>
    <dbReference type="NCBI Taxonomy" id="3127016"/>
    <lineage>
        <taxon>Bacteria</taxon>
        <taxon>Bacillati</taxon>
        <taxon>Candidatus Dormiibacterota</taxon>
        <taxon>Candidatus Dormibacteria</taxon>
        <taxon>Candidatus Dormibacterales</taxon>
        <taxon>Candidatus Dormibacteraceae</taxon>
        <taxon>Candidatus Nephthysia</taxon>
    </lineage>
</organism>
<dbReference type="InterPro" id="IPR003439">
    <property type="entry name" value="ABC_transporter-like_ATP-bd"/>
</dbReference>
<evidence type="ECO:0000256" key="2">
    <source>
        <dbReference type="ARBA" id="ARBA00022448"/>
    </source>
</evidence>
<proteinExistence type="inferred from homology"/>
<sequence length="198" mass="21074">VAERSAEVGLLFQNPFTQVSGARERVDEEVAFGPECHGLPIEEVDQRVHEAMGLVGLEGLAARHPMDLSGGQLQRLALAGLLAMRPRLLLLDEPTSQLDPAGTAGIFSVLADLHRRGVTIVMVEQRLEKISELCPRVIALAGGRLLADGPPDAVFDQDGVAEAVGVPVYARLARAAGLPRPWPVRLSDAAPAFRAGRA</sequence>
<evidence type="ECO:0000313" key="7">
    <source>
        <dbReference type="Proteomes" id="UP000612893"/>
    </source>
</evidence>
<dbReference type="InterPro" id="IPR050095">
    <property type="entry name" value="ECF_ABC_transporter_ATP-bd"/>
</dbReference>
<dbReference type="SUPFAM" id="SSF52540">
    <property type="entry name" value="P-loop containing nucleoside triphosphate hydrolases"/>
    <property type="match status" value="1"/>
</dbReference>
<dbReference type="PROSITE" id="PS50893">
    <property type="entry name" value="ABC_TRANSPORTER_2"/>
    <property type="match status" value="1"/>
</dbReference>
<comment type="similarity">
    <text evidence="1">Belongs to the ABC transporter superfamily.</text>
</comment>
<dbReference type="CDD" id="cd03225">
    <property type="entry name" value="ABC_cobalt_CbiO_domain1"/>
    <property type="match status" value="1"/>
</dbReference>
<evidence type="ECO:0000259" key="5">
    <source>
        <dbReference type="PROSITE" id="PS50893"/>
    </source>
</evidence>
<dbReference type="EMBL" id="JAEKNR010000131">
    <property type="protein sequence ID" value="MBJ7598845.1"/>
    <property type="molecule type" value="Genomic_DNA"/>
</dbReference>
<dbReference type="InterPro" id="IPR017871">
    <property type="entry name" value="ABC_transporter-like_CS"/>
</dbReference>
<evidence type="ECO:0000256" key="1">
    <source>
        <dbReference type="ARBA" id="ARBA00005417"/>
    </source>
</evidence>
<dbReference type="PROSITE" id="PS00211">
    <property type="entry name" value="ABC_TRANSPORTER_1"/>
    <property type="match status" value="1"/>
</dbReference>
<dbReference type="GO" id="GO:0005524">
    <property type="term" value="F:ATP binding"/>
    <property type="evidence" value="ECO:0007669"/>
    <property type="project" value="UniProtKB-KW"/>
</dbReference>
<evidence type="ECO:0000256" key="3">
    <source>
        <dbReference type="ARBA" id="ARBA00022741"/>
    </source>
</evidence>
<keyword evidence="4 6" id="KW-0067">ATP-binding</keyword>
<keyword evidence="2" id="KW-0813">Transport</keyword>
<feature type="domain" description="ABC transporter" evidence="5">
    <location>
        <begin position="1"/>
        <end position="167"/>
    </location>
</feature>
<dbReference type="InterPro" id="IPR027417">
    <property type="entry name" value="P-loop_NTPase"/>
</dbReference>
<comment type="caution">
    <text evidence="6">The sequence shown here is derived from an EMBL/GenBank/DDBJ whole genome shotgun (WGS) entry which is preliminary data.</text>
</comment>
<dbReference type="Gene3D" id="3.40.50.300">
    <property type="entry name" value="P-loop containing nucleotide triphosphate hydrolases"/>
    <property type="match status" value="1"/>
</dbReference>
<gene>
    <name evidence="6" type="ORF">JF922_12290</name>
</gene>
<keyword evidence="7" id="KW-1185">Reference proteome</keyword>
<dbReference type="GO" id="GO:0043190">
    <property type="term" value="C:ATP-binding cassette (ABC) transporter complex"/>
    <property type="evidence" value="ECO:0007669"/>
    <property type="project" value="TreeGrafter"/>
</dbReference>
<reference evidence="6" key="1">
    <citation type="submission" date="2020-10" db="EMBL/GenBank/DDBJ databases">
        <title>Ca. Dormibacterota MAGs.</title>
        <authorList>
            <person name="Montgomery K."/>
        </authorList>
    </citation>
    <scope>NUCLEOTIDE SEQUENCE [LARGE SCALE GENOMIC DNA]</scope>
    <source>
        <strain evidence="6">SC8812_S17_10</strain>
    </source>
</reference>
<name>A0A934KAX7_9BACT</name>
<dbReference type="Pfam" id="PF00005">
    <property type="entry name" value="ABC_tran"/>
    <property type="match status" value="1"/>
</dbReference>
<dbReference type="PANTHER" id="PTHR43553">
    <property type="entry name" value="HEAVY METAL TRANSPORTER"/>
    <property type="match status" value="1"/>
</dbReference>